<dbReference type="GO" id="GO:0003677">
    <property type="term" value="F:DNA binding"/>
    <property type="evidence" value="ECO:0007669"/>
    <property type="project" value="UniProtKB-UniRule"/>
</dbReference>
<dbReference type="RefSeq" id="WP_074457335.1">
    <property type="nucleotide sequence ID" value="NZ_FITM01000092.1"/>
</dbReference>
<dbReference type="GO" id="GO:0000428">
    <property type="term" value="C:DNA-directed RNA polymerase complex"/>
    <property type="evidence" value="ECO:0007669"/>
    <property type="project" value="UniProtKB-KW"/>
</dbReference>
<dbReference type="AlphaFoldDB" id="A0A170T9C4"/>
<dbReference type="HAMAP" id="MF_00366">
    <property type="entry name" value="RNApol_bact_RpoZ"/>
    <property type="match status" value="1"/>
</dbReference>
<dbReference type="InterPro" id="IPR036161">
    <property type="entry name" value="RPB6/omega-like_sf"/>
</dbReference>
<comment type="similarity">
    <text evidence="1 10">Belongs to the RNA polymerase subunit omega family.</text>
</comment>
<evidence type="ECO:0000256" key="2">
    <source>
        <dbReference type="ARBA" id="ARBA00012418"/>
    </source>
</evidence>
<evidence type="ECO:0000256" key="1">
    <source>
        <dbReference type="ARBA" id="ARBA00006711"/>
    </source>
</evidence>
<keyword evidence="7 10" id="KW-0804">Transcription</keyword>
<comment type="subunit">
    <text evidence="10">In cyanobacteria the RNAP catalytic core is composed of 2 alpha, 1 beta, 1 beta', 1 gamma and 1 omega subunit. When a sigma factor is associated with the core the holoenzyme is formed, which can initiate transcription.</text>
</comment>
<dbReference type="OrthoDB" id="463386at2"/>
<dbReference type="Proteomes" id="UP000182631">
    <property type="component" value="Unassembled WGS sequence"/>
</dbReference>
<evidence type="ECO:0000313" key="12">
    <source>
        <dbReference type="Proteomes" id="UP000182631"/>
    </source>
</evidence>
<gene>
    <name evidence="10" type="primary">rpoZ</name>
    <name evidence="11" type="ORF">FLM9_828</name>
</gene>
<accession>A0A170T9C4</accession>
<comment type="catalytic activity">
    <reaction evidence="9 10">
        <text>RNA(n) + a ribonucleoside 5'-triphosphate = RNA(n+1) + diphosphate</text>
        <dbReference type="Rhea" id="RHEA:21248"/>
        <dbReference type="Rhea" id="RHEA-COMP:14527"/>
        <dbReference type="Rhea" id="RHEA-COMP:17342"/>
        <dbReference type="ChEBI" id="CHEBI:33019"/>
        <dbReference type="ChEBI" id="CHEBI:61557"/>
        <dbReference type="ChEBI" id="CHEBI:140395"/>
        <dbReference type="EC" id="2.7.7.6"/>
    </reaction>
</comment>
<evidence type="ECO:0000256" key="5">
    <source>
        <dbReference type="ARBA" id="ARBA00022679"/>
    </source>
</evidence>
<dbReference type="Pfam" id="PF01192">
    <property type="entry name" value="RNA_pol_Rpb6"/>
    <property type="match status" value="1"/>
</dbReference>
<keyword evidence="12" id="KW-1185">Reference proteome</keyword>
<evidence type="ECO:0000256" key="6">
    <source>
        <dbReference type="ARBA" id="ARBA00022695"/>
    </source>
</evidence>
<evidence type="ECO:0000256" key="10">
    <source>
        <dbReference type="HAMAP-Rule" id="MF_00366"/>
    </source>
</evidence>
<name>A0A170T9C4_9SYNE</name>
<evidence type="ECO:0000256" key="9">
    <source>
        <dbReference type="ARBA" id="ARBA00048552"/>
    </source>
</evidence>
<keyword evidence="4 10" id="KW-0240">DNA-directed RNA polymerase</keyword>
<dbReference type="InterPro" id="IPR006110">
    <property type="entry name" value="Pol_omega/Rpo6/RPB6"/>
</dbReference>
<dbReference type="GO" id="GO:0003899">
    <property type="term" value="F:DNA-directed RNA polymerase activity"/>
    <property type="evidence" value="ECO:0007669"/>
    <property type="project" value="UniProtKB-UniRule"/>
</dbReference>
<organism evidence="11 12">
    <name type="scientific">Candidatus Synechococcus spongiarum</name>
    <dbReference type="NCBI Taxonomy" id="431041"/>
    <lineage>
        <taxon>Bacteria</taxon>
        <taxon>Bacillati</taxon>
        <taxon>Cyanobacteriota</taxon>
        <taxon>Cyanophyceae</taxon>
        <taxon>Synechococcales</taxon>
        <taxon>Synechococcaceae</taxon>
        <taxon>Synechococcus</taxon>
    </lineage>
</organism>
<evidence type="ECO:0000256" key="8">
    <source>
        <dbReference type="ARBA" id="ARBA00029924"/>
    </source>
</evidence>
<sequence>MTRQPSTKDLSRRMESLISNAHNRYLTTVRIAFRAKQRHFDDFEGLLEESNIKPVQRAINELYDEQHTPELLP</sequence>
<proteinExistence type="inferred from homology"/>
<comment type="function">
    <text evidence="10">Promotes RNA polymerase assembly. Latches the N- and C-terminal regions of the beta' subunit thereby facilitating its interaction with the beta and alpha subunits.</text>
</comment>
<dbReference type="NCBIfam" id="NF001574">
    <property type="entry name" value="PRK00392.2-5"/>
    <property type="match status" value="1"/>
</dbReference>
<dbReference type="SUPFAM" id="SSF63562">
    <property type="entry name" value="RPB6/omega subunit-like"/>
    <property type="match status" value="1"/>
</dbReference>
<protein>
    <recommendedName>
        <fullName evidence="3 10">DNA-directed RNA polymerase subunit omega</fullName>
        <shortName evidence="10">RNAP omega subunit</shortName>
        <ecNumber evidence="2 10">2.7.7.6</ecNumber>
    </recommendedName>
    <alternativeName>
        <fullName evidence="10">RNA polymerase omega subunit</fullName>
    </alternativeName>
    <alternativeName>
        <fullName evidence="8 10">Transcriptase subunit omega</fullName>
    </alternativeName>
</protein>
<evidence type="ECO:0000256" key="3">
    <source>
        <dbReference type="ARBA" id="ARBA00013725"/>
    </source>
</evidence>
<evidence type="ECO:0000313" key="11">
    <source>
        <dbReference type="EMBL" id="CZB18004.1"/>
    </source>
</evidence>
<dbReference type="EC" id="2.7.7.6" evidence="2 10"/>
<reference evidence="12" key="1">
    <citation type="submission" date="2016-02" db="EMBL/GenBank/DDBJ databases">
        <authorList>
            <person name="liu f."/>
        </authorList>
    </citation>
    <scope>NUCLEOTIDE SEQUENCE [LARGE SCALE GENOMIC DNA]</scope>
</reference>
<evidence type="ECO:0000256" key="4">
    <source>
        <dbReference type="ARBA" id="ARBA00022478"/>
    </source>
</evidence>
<dbReference type="EMBL" id="FITM01000092">
    <property type="protein sequence ID" value="CZB18004.1"/>
    <property type="molecule type" value="Genomic_DNA"/>
</dbReference>
<keyword evidence="6 10" id="KW-0548">Nucleotidyltransferase</keyword>
<evidence type="ECO:0000256" key="7">
    <source>
        <dbReference type="ARBA" id="ARBA00023163"/>
    </source>
</evidence>
<dbReference type="GO" id="GO:0006351">
    <property type="term" value="P:DNA-templated transcription"/>
    <property type="evidence" value="ECO:0007669"/>
    <property type="project" value="UniProtKB-UniRule"/>
</dbReference>
<keyword evidence="5 10" id="KW-0808">Transferase</keyword>
<dbReference type="InterPro" id="IPR003716">
    <property type="entry name" value="DNA-dir_RNA_pol_omega"/>
</dbReference>